<organism evidence="10 11">
    <name type="scientific">Ambrosiozyma monospora</name>
    <name type="common">Yeast</name>
    <name type="synonym">Endomycopsis monosporus</name>
    <dbReference type="NCBI Taxonomy" id="43982"/>
    <lineage>
        <taxon>Eukaryota</taxon>
        <taxon>Fungi</taxon>
        <taxon>Dikarya</taxon>
        <taxon>Ascomycota</taxon>
        <taxon>Saccharomycotina</taxon>
        <taxon>Pichiomycetes</taxon>
        <taxon>Pichiales</taxon>
        <taxon>Pichiaceae</taxon>
        <taxon>Ambrosiozyma</taxon>
    </lineage>
</organism>
<dbReference type="GO" id="GO:0015179">
    <property type="term" value="F:L-amino acid transmembrane transporter activity"/>
    <property type="evidence" value="ECO:0007669"/>
    <property type="project" value="TreeGrafter"/>
</dbReference>
<dbReference type="AlphaFoldDB" id="A0A9W6SVV1"/>
<dbReference type="GO" id="GO:0005774">
    <property type="term" value="C:vacuolar membrane"/>
    <property type="evidence" value="ECO:0007669"/>
    <property type="project" value="TreeGrafter"/>
</dbReference>
<keyword evidence="3" id="KW-0813">Transport</keyword>
<comment type="similarity">
    <text evidence="2">Belongs to the amino acid/polyamine transporter 2 family.</text>
</comment>
<evidence type="ECO:0000256" key="7">
    <source>
        <dbReference type="ARBA" id="ARBA00023136"/>
    </source>
</evidence>
<keyword evidence="11" id="KW-1185">Reference proteome</keyword>
<keyword evidence="4 8" id="KW-0812">Transmembrane</keyword>
<evidence type="ECO:0000313" key="10">
    <source>
        <dbReference type="EMBL" id="GME67674.1"/>
    </source>
</evidence>
<evidence type="ECO:0000313" key="11">
    <source>
        <dbReference type="Proteomes" id="UP001165063"/>
    </source>
</evidence>
<evidence type="ECO:0000256" key="8">
    <source>
        <dbReference type="SAM" id="Phobius"/>
    </source>
</evidence>
<feature type="transmembrane region" description="Helical" evidence="8">
    <location>
        <begin position="328"/>
        <end position="351"/>
    </location>
</feature>
<dbReference type="InterPro" id="IPR013057">
    <property type="entry name" value="AA_transpt_TM"/>
</dbReference>
<evidence type="ECO:0000259" key="9">
    <source>
        <dbReference type="Pfam" id="PF01490"/>
    </source>
</evidence>
<feature type="transmembrane region" description="Helical" evidence="8">
    <location>
        <begin position="286"/>
        <end position="308"/>
    </location>
</feature>
<keyword evidence="6 8" id="KW-1133">Transmembrane helix</keyword>
<dbReference type="OrthoDB" id="655540at2759"/>
<protein>
    <submittedName>
        <fullName evidence="10">Unnamed protein product</fullName>
    </submittedName>
</protein>
<keyword evidence="5" id="KW-0029">Amino-acid transport</keyword>
<sequence>MTPDESTPLASKSRNPSVAYPINIQQQASNQIPIISRQPSAVRASHSTYFQGSPFASVKGPSSISAFTNSFQRAQSFRSLEPRIKATRSYFQDDEELIDPDTLAPSQLGRKISTVFHDLRKPFDSGSTFDEAAVDDASFIDHSFNNQYGAISGPYEISRAPSMVSHAPTLSFVGNPLSRVMSNETESLFLRHVESRDGKLMTMVVPRSNVSQTIFNSINVLIGIGLLALSKAMTYAGWYWGIALLIYSASITYWTANLLAKCMDTDPTLCTYADLGYKAYGARARLFISLLFSVELLGCGVSLIVLFADSFNAFFPESSTFHFKIIGFLILTPFSFLSLRVLSNISLLAYLSHTVSF</sequence>
<feature type="transmembrane region" description="Helical" evidence="8">
    <location>
        <begin position="213"/>
        <end position="232"/>
    </location>
</feature>
<proteinExistence type="inferred from homology"/>
<comment type="caution">
    <text evidence="10">The sequence shown here is derived from an EMBL/GenBank/DDBJ whole genome shotgun (WGS) entry which is preliminary data.</text>
</comment>
<reference evidence="10" key="1">
    <citation type="submission" date="2023-04" db="EMBL/GenBank/DDBJ databases">
        <title>Ambrosiozyma monospora NBRC 1965.</title>
        <authorList>
            <person name="Ichikawa N."/>
            <person name="Sato H."/>
            <person name="Tonouchi N."/>
        </authorList>
    </citation>
    <scope>NUCLEOTIDE SEQUENCE</scope>
    <source>
        <strain evidence="10">NBRC 1965</strain>
    </source>
</reference>
<evidence type="ECO:0000256" key="1">
    <source>
        <dbReference type="ARBA" id="ARBA00004141"/>
    </source>
</evidence>
<evidence type="ECO:0000256" key="3">
    <source>
        <dbReference type="ARBA" id="ARBA00022448"/>
    </source>
</evidence>
<name>A0A9W6SVV1_AMBMO</name>
<comment type="subcellular location">
    <subcellularLocation>
        <location evidence="1">Membrane</location>
        <topology evidence="1">Multi-pass membrane protein</topology>
    </subcellularLocation>
</comment>
<dbReference type="Proteomes" id="UP001165063">
    <property type="component" value="Unassembled WGS sequence"/>
</dbReference>
<evidence type="ECO:0000256" key="6">
    <source>
        <dbReference type="ARBA" id="ARBA00022989"/>
    </source>
</evidence>
<feature type="domain" description="Amino acid transporter transmembrane" evidence="9">
    <location>
        <begin position="208"/>
        <end position="353"/>
    </location>
</feature>
<accession>A0A9W6SVV1</accession>
<gene>
    <name evidence="10" type="ORF">Amon01_000889600</name>
</gene>
<feature type="transmembrane region" description="Helical" evidence="8">
    <location>
        <begin position="238"/>
        <end position="256"/>
    </location>
</feature>
<evidence type="ECO:0000256" key="5">
    <source>
        <dbReference type="ARBA" id="ARBA00022970"/>
    </source>
</evidence>
<dbReference type="PANTHER" id="PTHR22950:SF692">
    <property type="entry name" value="TRANSMEMBRANE AMINO ACID TRANSPORTER FAMILY PROTEIN"/>
    <property type="match status" value="1"/>
</dbReference>
<dbReference type="Pfam" id="PF01490">
    <property type="entry name" value="Aa_trans"/>
    <property type="match status" value="1"/>
</dbReference>
<evidence type="ECO:0000256" key="2">
    <source>
        <dbReference type="ARBA" id="ARBA00008066"/>
    </source>
</evidence>
<keyword evidence="7 8" id="KW-0472">Membrane</keyword>
<evidence type="ECO:0000256" key="4">
    <source>
        <dbReference type="ARBA" id="ARBA00022692"/>
    </source>
</evidence>
<dbReference type="PANTHER" id="PTHR22950">
    <property type="entry name" value="AMINO ACID TRANSPORTER"/>
    <property type="match status" value="1"/>
</dbReference>
<dbReference type="EMBL" id="BSXU01008925">
    <property type="protein sequence ID" value="GME67674.1"/>
    <property type="molecule type" value="Genomic_DNA"/>
</dbReference>